<dbReference type="eggNOG" id="KOG0417">
    <property type="taxonomic scope" value="Eukaryota"/>
</dbReference>
<evidence type="ECO:0000256" key="4">
    <source>
        <dbReference type="ARBA" id="ARBA00023242"/>
    </source>
</evidence>
<dbReference type="EMBL" id="CAHR02000219">
    <property type="protein sequence ID" value="CCG84296.1"/>
    <property type="molecule type" value="Genomic_DNA"/>
</dbReference>
<name>R4XET6_TAPDE</name>
<feature type="region of interest" description="Disordered" evidence="5">
    <location>
        <begin position="706"/>
        <end position="742"/>
    </location>
</feature>
<dbReference type="Pfam" id="PF08167">
    <property type="entry name" value="RIX1"/>
    <property type="match status" value="1"/>
</dbReference>
<keyword evidence="8" id="KW-1185">Reference proteome</keyword>
<dbReference type="SMART" id="SM00212">
    <property type="entry name" value="UBCc"/>
    <property type="match status" value="1"/>
</dbReference>
<gene>
    <name evidence="7" type="ORF">TAPDE_004736</name>
</gene>
<dbReference type="AlphaFoldDB" id="R4XET6"/>
<dbReference type="GO" id="GO:0006364">
    <property type="term" value="P:rRNA processing"/>
    <property type="evidence" value="ECO:0007669"/>
    <property type="project" value="TreeGrafter"/>
</dbReference>
<dbReference type="InterPro" id="IPR005645">
    <property type="entry name" value="FSH-like_dom"/>
</dbReference>
<comment type="caution">
    <text evidence="7">The sequence shown here is derived from an EMBL/GenBank/DDBJ whole genome shotgun (WGS) entry which is preliminary data.</text>
</comment>
<proteinExistence type="inferred from homology"/>
<organism evidence="7 8">
    <name type="scientific">Taphrina deformans (strain PYCC 5710 / ATCC 11124 / CBS 356.35 / IMI 108563 / JCM 9778 / NBRC 8474)</name>
    <name type="common">Peach leaf curl fungus</name>
    <name type="synonym">Lalaria deformans</name>
    <dbReference type="NCBI Taxonomy" id="1097556"/>
    <lineage>
        <taxon>Eukaryota</taxon>
        <taxon>Fungi</taxon>
        <taxon>Dikarya</taxon>
        <taxon>Ascomycota</taxon>
        <taxon>Taphrinomycotina</taxon>
        <taxon>Taphrinomycetes</taxon>
        <taxon>Taphrinales</taxon>
        <taxon>Taphrinaceae</taxon>
        <taxon>Taphrina</taxon>
    </lineage>
</organism>
<accession>R4XET6</accession>
<comment type="similarity">
    <text evidence="2">Belongs to the RIX1/PELP1 family.</text>
</comment>
<comment type="subcellular location">
    <subcellularLocation>
        <location evidence="1">Nucleus</location>
    </subcellularLocation>
</comment>
<dbReference type="SUPFAM" id="SSF48371">
    <property type="entry name" value="ARM repeat"/>
    <property type="match status" value="1"/>
</dbReference>
<evidence type="ECO:0000256" key="2">
    <source>
        <dbReference type="ARBA" id="ARBA00010511"/>
    </source>
</evidence>
<dbReference type="VEuPathDB" id="FungiDB:TAPDE_004736"/>
<dbReference type="PROSITE" id="PS50127">
    <property type="entry name" value="UBC_2"/>
    <property type="match status" value="1"/>
</dbReference>
<evidence type="ECO:0000313" key="7">
    <source>
        <dbReference type="EMBL" id="CCG84296.1"/>
    </source>
</evidence>
<evidence type="ECO:0000256" key="1">
    <source>
        <dbReference type="ARBA" id="ARBA00004123"/>
    </source>
</evidence>
<dbReference type="STRING" id="1097556.R4XET6"/>
<dbReference type="InterPro" id="IPR000608">
    <property type="entry name" value="UBC"/>
</dbReference>
<reference evidence="7 8" key="1">
    <citation type="journal article" date="2013" name="MBio">
        <title>Genome sequencing of the plant pathogen Taphrina deformans, the causal agent of peach leaf curl.</title>
        <authorList>
            <person name="Cisse O.H."/>
            <person name="Almeida J.M.G.C.F."/>
            <person name="Fonseca A."/>
            <person name="Kumar A.A."/>
            <person name="Salojaervi J."/>
            <person name="Overmyer K."/>
            <person name="Hauser P.M."/>
            <person name="Pagni M."/>
        </authorList>
    </citation>
    <scope>NUCLEOTIDE SEQUENCE [LARGE SCALE GENOMIC DNA]</scope>
    <source>
        <strain evidence="8">PYCC 5710 / ATCC 11124 / CBS 356.35 / IMI 108563 / JCM 9778 / NBRC 8474</strain>
    </source>
</reference>
<protein>
    <recommendedName>
        <fullName evidence="3">Pre-rRNA-processing protein RIX1</fullName>
    </recommendedName>
</protein>
<evidence type="ECO:0000313" key="8">
    <source>
        <dbReference type="Proteomes" id="UP000013776"/>
    </source>
</evidence>
<dbReference type="SUPFAM" id="SSF54495">
    <property type="entry name" value="UBC-like"/>
    <property type="match status" value="1"/>
</dbReference>
<dbReference type="CDD" id="cd23812">
    <property type="entry name" value="UBCc_ScPEX4-like"/>
    <property type="match status" value="1"/>
</dbReference>
<evidence type="ECO:0000256" key="5">
    <source>
        <dbReference type="SAM" id="MobiDB-lite"/>
    </source>
</evidence>
<evidence type="ECO:0000256" key="3">
    <source>
        <dbReference type="ARBA" id="ARBA00021502"/>
    </source>
</evidence>
<dbReference type="Gene3D" id="3.40.50.1820">
    <property type="entry name" value="alpha/beta hydrolase"/>
    <property type="match status" value="1"/>
</dbReference>
<feature type="domain" description="UBC core" evidence="6">
    <location>
        <begin position="1"/>
        <end position="151"/>
    </location>
</feature>
<dbReference type="InterPro" id="IPR016024">
    <property type="entry name" value="ARM-type_fold"/>
</dbReference>
<dbReference type="InterPro" id="IPR012583">
    <property type="entry name" value="RIX1_N"/>
</dbReference>
<dbReference type="InterPro" id="IPR029058">
    <property type="entry name" value="AB_hydrolase_fold"/>
</dbReference>
<keyword evidence="4" id="KW-0539">Nucleus</keyword>
<dbReference type="InterPro" id="IPR016135">
    <property type="entry name" value="UBQ-conjugating_enzyme/RWD"/>
</dbReference>
<evidence type="ECO:0000259" key="6">
    <source>
        <dbReference type="PROSITE" id="PS50127"/>
    </source>
</evidence>
<feature type="compositionally biased region" description="Acidic residues" evidence="5">
    <location>
        <begin position="978"/>
        <end position="1004"/>
    </location>
</feature>
<dbReference type="SUPFAM" id="SSF53474">
    <property type="entry name" value="alpha/beta-Hydrolases"/>
    <property type="match status" value="1"/>
</dbReference>
<dbReference type="GO" id="GO:0005634">
    <property type="term" value="C:nucleus"/>
    <property type="evidence" value="ECO:0007669"/>
    <property type="project" value="UniProtKB-SubCell"/>
</dbReference>
<dbReference type="eggNOG" id="KOG2551">
    <property type="taxonomic scope" value="Eukaryota"/>
</dbReference>
<dbReference type="PANTHER" id="PTHR34105:SF1">
    <property type="entry name" value="PROLINE-, GLUTAMIC ACID- AND LEUCINE-RICH PROTEIN 1"/>
    <property type="match status" value="1"/>
</dbReference>
<dbReference type="OrthoDB" id="9973183at2759"/>
<sequence>MANRRLLKEYSTLQKAPNPHMLALEPVNEDDLFHWRATFSGQSDSPYADGVFIVDIVAPREYPIEPPSMRFLTKICHPNVNFTTGEICLDILKSQWSPAWTIQSACTAVRELLVSPEPDSPLNIDVANLLRAGDLLGYESLVRMYVDMPSEDSADRYSWNYPEDNMSTNLLDLEASMQRIIPVLETEGPFDGIMGFSQGAAVASAVASILSRDSSIRHPVMKFAILFCGARPASSIFDGIYHGISTPSLHLVGKQDVMVPLERSLELARAFELPIVRGRTMSQFHLKYLLNCLNDETNLVESLPILIPSVLGLSTSNKDEASYAKVYARLSALVQSKNVGIRWAGVCLIKGTLERDDGRWETLISHGSTWMKLLLRILERENSEPVIERTVSTIRTMIHMTEGKPSLTRDLTTPSLPTLFTHIFTILARENLSSDLIKNMLYHLQSTITTHSTTFRPFAGKLQAFTMKYLNGFSTDAELIDLAARCYATLHLCAPKNTAAEQWTTGFNAVLGECHATCSYIFQTVVEQKPLLPVPTGMDMLLFSSEYVSQVPLAVRRLEALATTLRAFLTLSTKDIVALPVGQLVMLLQRILELTPKSGIKASTPQSSQVALISVLPQLHTIALDLAYCAFEILGPNMSQHAVTLQSLILVDCSNVQEDCRIAALRALSIQMRICDVVDNDRETLSRIVRGCVYTFEAVVPSPKSSIANAQGTLSSGQAQRQRKRKHAGTNEGSDQISHESQFHSRPSDALLQASGDVLQALLSGTYGLISKGTRQSIDNAVLRLLTAHESGLDRFSTLLLLNLLKTSLFSAEPSAFAASLLAAGITTVSKYVGSPDPEIRDVATSIRDDIEVLIHPRFPAMRRTVRDLPEGFESMRTHGEDAGLEDDDDEVEEEEVVMVEDGMDVPATEVQVEPKRPVFETPDFPEAKPQRSFSPEAGTTATTETQYEAPMTIESPELATKKARIAKPSIFDHDSALDDGSDEDMDGMPEICTDSDTEDEEES</sequence>
<dbReference type="PANTHER" id="PTHR34105">
    <property type="entry name" value="PROLINE-, GLUTAMIC ACID- AND LEUCINE-RICH PROTEIN 1"/>
    <property type="match status" value="1"/>
</dbReference>
<feature type="compositionally biased region" description="Polar residues" evidence="5">
    <location>
        <begin position="706"/>
        <end position="720"/>
    </location>
</feature>
<dbReference type="Proteomes" id="UP000013776">
    <property type="component" value="Unassembled WGS sequence"/>
</dbReference>
<feature type="region of interest" description="Disordered" evidence="5">
    <location>
        <begin position="921"/>
        <end position="1004"/>
    </location>
</feature>
<dbReference type="Gene3D" id="3.10.110.10">
    <property type="entry name" value="Ubiquitin Conjugating Enzyme"/>
    <property type="match status" value="1"/>
</dbReference>
<dbReference type="Pfam" id="PF00179">
    <property type="entry name" value="UQ_con"/>
    <property type="match status" value="1"/>
</dbReference>
<dbReference type="Pfam" id="PF03959">
    <property type="entry name" value="FSH1"/>
    <property type="match status" value="1"/>
</dbReference>
<feature type="compositionally biased region" description="Polar residues" evidence="5">
    <location>
        <begin position="932"/>
        <end position="947"/>
    </location>
</feature>